<comment type="catalytic activity">
    <reaction evidence="3 4">
        <text>[thioredoxin]-disulfide + L-methionine + H2O = L-methionine (S)-S-oxide + [thioredoxin]-dithiol</text>
        <dbReference type="Rhea" id="RHEA:19993"/>
        <dbReference type="Rhea" id="RHEA-COMP:10698"/>
        <dbReference type="Rhea" id="RHEA-COMP:10700"/>
        <dbReference type="ChEBI" id="CHEBI:15377"/>
        <dbReference type="ChEBI" id="CHEBI:29950"/>
        <dbReference type="ChEBI" id="CHEBI:50058"/>
        <dbReference type="ChEBI" id="CHEBI:57844"/>
        <dbReference type="ChEBI" id="CHEBI:58772"/>
        <dbReference type="EC" id="1.8.4.11"/>
    </reaction>
</comment>
<reference evidence="8" key="1">
    <citation type="submission" date="2024-05" db="EMBL/GenBank/DDBJ databases">
        <title>Planctomycetes of the genus Singulisphaera possess chitinolytic capabilities.</title>
        <authorList>
            <person name="Ivanova A."/>
        </authorList>
    </citation>
    <scope>NUCLEOTIDE SEQUENCE</scope>
    <source>
        <strain evidence="8">Ch08T</strain>
    </source>
</reference>
<protein>
    <recommendedName>
        <fullName evidence="4">Peptide methionine sulfoxide reductase MsrA</fullName>
        <shortName evidence="4">Protein-methionine-S-oxide reductase</shortName>
        <ecNumber evidence="4">1.8.4.11</ecNumber>
    </recommendedName>
    <alternativeName>
        <fullName evidence="4">Peptide-methionine (S)-S-oxide reductase</fullName>
        <shortName evidence="4">Peptide Met(O) reductase</shortName>
    </alternativeName>
</protein>
<dbReference type="HAMAP" id="MF_01401">
    <property type="entry name" value="MsrA"/>
    <property type="match status" value="1"/>
</dbReference>
<dbReference type="EMBL" id="CP155447">
    <property type="protein sequence ID" value="XBH01749.1"/>
    <property type="molecule type" value="Genomic_DNA"/>
</dbReference>
<dbReference type="PANTHER" id="PTHR43774:SF1">
    <property type="entry name" value="PEPTIDE METHIONINE SULFOXIDE REDUCTASE MSRA 2"/>
    <property type="match status" value="1"/>
</dbReference>
<feature type="chain" id="PRO_5043403107" description="Peptide methionine sulfoxide reductase MsrA" evidence="6">
    <location>
        <begin position="27"/>
        <end position="233"/>
    </location>
</feature>
<feature type="domain" description="Peptide methionine sulphoxide reductase MsrA" evidence="7">
    <location>
        <begin position="66"/>
        <end position="219"/>
    </location>
</feature>
<comment type="function">
    <text evidence="4">Has an important function as a repair enzyme for proteins that have been inactivated by oxidation. Catalyzes the reversible oxidation-reduction of methionine sulfoxide in proteins to methionine.</text>
</comment>
<keyword evidence="6" id="KW-0732">Signal</keyword>
<feature type="active site" evidence="4">
    <location>
        <position position="73"/>
    </location>
</feature>
<organism evidence="8">
    <name type="scientific">Singulisphaera sp. Ch08</name>
    <dbReference type="NCBI Taxonomy" id="3120278"/>
    <lineage>
        <taxon>Bacteria</taxon>
        <taxon>Pseudomonadati</taxon>
        <taxon>Planctomycetota</taxon>
        <taxon>Planctomycetia</taxon>
        <taxon>Isosphaerales</taxon>
        <taxon>Isosphaeraceae</taxon>
        <taxon>Singulisphaera</taxon>
    </lineage>
</organism>
<evidence type="ECO:0000313" key="8">
    <source>
        <dbReference type="EMBL" id="XBH01749.1"/>
    </source>
</evidence>
<dbReference type="SUPFAM" id="SSF55068">
    <property type="entry name" value="Peptide methionine sulfoxide reductase"/>
    <property type="match status" value="1"/>
</dbReference>
<gene>
    <name evidence="4 8" type="primary">msrA</name>
    <name evidence="8" type="ORF">V5E97_25815</name>
</gene>
<feature type="signal peptide" evidence="6">
    <location>
        <begin position="1"/>
        <end position="26"/>
    </location>
</feature>
<evidence type="ECO:0000256" key="3">
    <source>
        <dbReference type="ARBA" id="ARBA00048782"/>
    </source>
</evidence>
<evidence type="ECO:0000256" key="6">
    <source>
        <dbReference type="SAM" id="SignalP"/>
    </source>
</evidence>
<dbReference type="Pfam" id="PF01625">
    <property type="entry name" value="PMSR"/>
    <property type="match status" value="1"/>
</dbReference>
<dbReference type="EC" id="1.8.4.11" evidence="4"/>
<dbReference type="RefSeq" id="WP_406694495.1">
    <property type="nucleotide sequence ID" value="NZ_CP155447.1"/>
</dbReference>
<feature type="region of interest" description="Disordered" evidence="5">
    <location>
        <begin position="23"/>
        <end position="60"/>
    </location>
</feature>
<sequence length="233" mass="25761">MTLRSLAASLAIALLMGLASQAPARAQSKGDESPNAGKADETKSESKNKADDKEKKADEPKVKLEKATFGGGCFWCLEAVYERIPGVKSVVSGYAGGNVPRPTYEMVSSGLTGHAEVVQLVYDPEVVPFEKLLKVFWACHNPTTLNQQGPDFGTQYRSIILYHNEDQKKAALKSYKELTAAGVFADPIVTQLEPLKEFYPAERYHQDYFRRNSSAAYCQAEIVPKLRKLKLIK</sequence>
<keyword evidence="1 4" id="KW-0560">Oxidoreductase</keyword>
<evidence type="ECO:0000259" key="7">
    <source>
        <dbReference type="Pfam" id="PF01625"/>
    </source>
</evidence>
<evidence type="ECO:0000256" key="4">
    <source>
        <dbReference type="HAMAP-Rule" id="MF_01401"/>
    </source>
</evidence>
<accession>A0AAU7C9R9</accession>
<feature type="compositionally biased region" description="Basic and acidic residues" evidence="5">
    <location>
        <begin position="28"/>
        <end position="60"/>
    </location>
</feature>
<comment type="catalytic activity">
    <reaction evidence="2 4">
        <text>L-methionyl-[protein] + [thioredoxin]-disulfide + H2O = L-methionyl-(S)-S-oxide-[protein] + [thioredoxin]-dithiol</text>
        <dbReference type="Rhea" id="RHEA:14217"/>
        <dbReference type="Rhea" id="RHEA-COMP:10698"/>
        <dbReference type="Rhea" id="RHEA-COMP:10700"/>
        <dbReference type="Rhea" id="RHEA-COMP:12313"/>
        <dbReference type="Rhea" id="RHEA-COMP:12315"/>
        <dbReference type="ChEBI" id="CHEBI:15377"/>
        <dbReference type="ChEBI" id="CHEBI:16044"/>
        <dbReference type="ChEBI" id="CHEBI:29950"/>
        <dbReference type="ChEBI" id="CHEBI:44120"/>
        <dbReference type="ChEBI" id="CHEBI:50058"/>
        <dbReference type="EC" id="1.8.4.11"/>
    </reaction>
</comment>
<dbReference type="NCBIfam" id="TIGR00401">
    <property type="entry name" value="msrA"/>
    <property type="match status" value="1"/>
</dbReference>
<comment type="similarity">
    <text evidence="4">Belongs to the MsrA Met sulfoxide reductase family.</text>
</comment>
<dbReference type="Gene3D" id="3.30.1060.10">
    <property type="entry name" value="Peptide methionine sulphoxide reductase MsrA"/>
    <property type="match status" value="1"/>
</dbReference>
<dbReference type="InterPro" id="IPR002569">
    <property type="entry name" value="Met_Sox_Rdtase_MsrA_dom"/>
</dbReference>
<dbReference type="GO" id="GO:0008113">
    <property type="term" value="F:peptide-methionine (S)-S-oxide reductase activity"/>
    <property type="evidence" value="ECO:0007669"/>
    <property type="project" value="UniProtKB-UniRule"/>
</dbReference>
<evidence type="ECO:0000256" key="5">
    <source>
        <dbReference type="SAM" id="MobiDB-lite"/>
    </source>
</evidence>
<dbReference type="PANTHER" id="PTHR43774">
    <property type="entry name" value="PEPTIDE METHIONINE SULFOXIDE REDUCTASE"/>
    <property type="match status" value="1"/>
</dbReference>
<proteinExistence type="inferred from homology"/>
<dbReference type="AlphaFoldDB" id="A0AAU7C9R9"/>
<evidence type="ECO:0000256" key="1">
    <source>
        <dbReference type="ARBA" id="ARBA00023002"/>
    </source>
</evidence>
<dbReference type="InterPro" id="IPR036509">
    <property type="entry name" value="Met_Sox_Rdtase_MsrA_sf"/>
</dbReference>
<name>A0AAU7C9R9_9BACT</name>
<evidence type="ECO:0000256" key="2">
    <source>
        <dbReference type="ARBA" id="ARBA00047806"/>
    </source>
</evidence>